<proteinExistence type="predicted"/>
<evidence type="ECO:0000313" key="2">
    <source>
        <dbReference type="WBParaSite" id="PS1159_v2.g14558.t1"/>
    </source>
</evidence>
<protein>
    <submittedName>
        <fullName evidence="2">Potassium channel domain-containing protein</fullName>
    </submittedName>
</protein>
<name>A0AC35F7P2_9BILA</name>
<reference evidence="2" key="1">
    <citation type="submission" date="2022-11" db="UniProtKB">
        <authorList>
            <consortium name="WormBaseParasite"/>
        </authorList>
    </citation>
    <scope>IDENTIFICATION</scope>
</reference>
<evidence type="ECO:0000313" key="1">
    <source>
        <dbReference type="Proteomes" id="UP000887580"/>
    </source>
</evidence>
<accession>A0AC35F7P2</accession>
<organism evidence="1 2">
    <name type="scientific">Panagrolaimus sp. PS1159</name>
    <dbReference type="NCBI Taxonomy" id="55785"/>
    <lineage>
        <taxon>Eukaryota</taxon>
        <taxon>Metazoa</taxon>
        <taxon>Ecdysozoa</taxon>
        <taxon>Nematoda</taxon>
        <taxon>Chromadorea</taxon>
        <taxon>Rhabditida</taxon>
        <taxon>Tylenchina</taxon>
        <taxon>Panagrolaimomorpha</taxon>
        <taxon>Panagrolaimoidea</taxon>
        <taxon>Panagrolaimidae</taxon>
        <taxon>Panagrolaimus</taxon>
    </lineage>
</organism>
<dbReference type="WBParaSite" id="PS1159_v2.g14558.t1">
    <property type="protein sequence ID" value="PS1159_v2.g14558.t1"/>
    <property type="gene ID" value="PS1159_v2.g14558"/>
</dbReference>
<dbReference type="Proteomes" id="UP000887580">
    <property type="component" value="Unplaced"/>
</dbReference>
<sequence>MMQKNVLMRQKSLDSTQSKTAMKVLEKYCRKKYRHSTLISEIPSEFEQSFSTPEQPLSPFLPPPSSAATAGITSQFSFNSPQNYNNRFSHLPSPSTIERPHSLFFTNAEMGSRSAAASAIHSPRTFIFDPPIKEIAQRPRETCISHFWRVIKLLYQRFRLRYIVILLLVIFYSLFGGAIFYYFEAPEEIRRHERFVVIVEQRHRSFAECFCLNNCPKYLNPKPYLFSRNFTQIFNDGTREACIQEIKKLLNNYDINAGYEPIGKKIWAWNDYWNAVFFAWSLLTTIGYGNLSCHTMGGRIATIIYASTGIPIFLIALNALGKMLFLSLQHVWEQFRAKLRRKTKYLQKKIFLQRVEKMDYGASQEDFLNKTKQDLEEIEVNEKEESNDVEFDIFQTFPMHMALVIVLVYIGICSLLFSFWEEWDYFTAFYFFFISLSTIGLGDEVPRHPHYACAFFIFFVVGLALVSMCITIVQMRIENQYMAALQLIDEEARNNYGSTIHIELLQETAATPLSIKSIRPMTIIGAGNPGVKWRRPMMNFQLHATTEDPRQHSQESDTTQAHTPNSMDSDVNRSNMYRMPSTSTLSGNGSTIISTPPVLNALISRQRSTKKYKQRPVIREDSIRSNFHEVFDDNETTPLTERQWNSPVVQFEHFRPPGSPPLQQQQQQQQTPQPPPTRNSVFNAPLSVITEANEDEIRESLSQRNSSKKSQSLLQQATKNNSMEPDRIEKL</sequence>